<evidence type="ECO:0000313" key="4">
    <source>
        <dbReference type="EMBL" id="MBE6511758.1"/>
    </source>
</evidence>
<dbReference type="SUPFAM" id="SSF47473">
    <property type="entry name" value="EF-hand"/>
    <property type="match status" value="1"/>
</dbReference>
<proteinExistence type="predicted"/>
<evidence type="ECO:0000313" key="5">
    <source>
        <dbReference type="Proteomes" id="UP000732619"/>
    </source>
</evidence>
<accession>A0A8T3VTM1</accession>
<evidence type="ECO:0000256" key="1">
    <source>
        <dbReference type="SAM" id="MobiDB-lite"/>
    </source>
</evidence>
<gene>
    <name evidence="4" type="ORF">E7Z75_01215</name>
</gene>
<feature type="domain" description="Zinc-ribbon" evidence="3">
    <location>
        <begin position="3"/>
        <end position="25"/>
    </location>
</feature>
<dbReference type="PROSITE" id="PS00018">
    <property type="entry name" value="EF_HAND_1"/>
    <property type="match status" value="1"/>
</dbReference>
<feature type="region of interest" description="Disordered" evidence="1">
    <location>
        <begin position="31"/>
        <end position="56"/>
    </location>
</feature>
<evidence type="ECO:0000259" key="3">
    <source>
        <dbReference type="Pfam" id="PF13240"/>
    </source>
</evidence>
<feature type="compositionally biased region" description="Low complexity" evidence="1">
    <location>
        <begin position="31"/>
        <end position="44"/>
    </location>
</feature>
<dbReference type="AlphaFoldDB" id="A0A8T3VTM1"/>
<dbReference type="InterPro" id="IPR018247">
    <property type="entry name" value="EF_Hand_1_Ca_BS"/>
</dbReference>
<dbReference type="InterPro" id="IPR026870">
    <property type="entry name" value="Zinc_ribbon_dom"/>
</dbReference>
<dbReference type="Pfam" id="PF13240">
    <property type="entry name" value="Zn_Ribbon_1"/>
    <property type="match status" value="1"/>
</dbReference>
<dbReference type="Gene3D" id="1.10.238.10">
    <property type="entry name" value="EF-hand"/>
    <property type="match status" value="1"/>
</dbReference>
<dbReference type="Proteomes" id="UP000732619">
    <property type="component" value="Unassembled WGS sequence"/>
</dbReference>
<keyword evidence="2" id="KW-1133">Transmembrane helix</keyword>
<organism evidence="4 5">
    <name type="scientific">Methanobrevibacter olleyae</name>
    <dbReference type="NCBI Taxonomy" id="294671"/>
    <lineage>
        <taxon>Archaea</taxon>
        <taxon>Methanobacteriati</taxon>
        <taxon>Methanobacteriota</taxon>
        <taxon>Methanomada group</taxon>
        <taxon>Methanobacteria</taxon>
        <taxon>Methanobacteriales</taxon>
        <taxon>Methanobacteriaceae</taxon>
        <taxon>Methanobrevibacter</taxon>
    </lineage>
</organism>
<dbReference type="Gene3D" id="2.20.25.10">
    <property type="match status" value="1"/>
</dbReference>
<comment type="caution">
    <text evidence="4">The sequence shown here is derived from an EMBL/GenBank/DDBJ whole genome shotgun (WGS) entry which is preliminary data.</text>
</comment>
<keyword evidence="2" id="KW-0812">Transmembrane</keyword>
<evidence type="ECO:0000256" key="2">
    <source>
        <dbReference type="SAM" id="Phobius"/>
    </source>
</evidence>
<feature type="region of interest" description="Disordered" evidence="1">
    <location>
        <begin position="161"/>
        <end position="193"/>
    </location>
</feature>
<dbReference type="EMBL" id="SUTG01000003">
    <property type="protein sequence ID" value="MBE6511758.1"/>
    <property type="molecule type" value="Genomic_DNA"/>
</dbReference>
<reference evidence="4" key="1">
    <citation type="submission" date="2019-04" db="EMBL/GenBank/DDBJ databases">
        <title>Evolution of Biomass-Degrading Anaerobic Consortia Revealed by Metagenomics.</title>
        <authorList>
            <person name="Peng X."/>
        </authorList>
    </citation>
    <scope>NUCLEOTIDE SEQUENCE</scope>
    <source>
        <strain evidence="4">SIG14</strain>
    </source>
</reference>
<feature type="compositionally biased region" description="Polar residues" evidence="1">
    <location>
        <begin position="45"/>
        <end position="56"/>
    </location>
</feature>
<protein>
    <submittedName>
        <fullName evidence="4">Zinc-ribbon domain-containing protein</fullName>
    </submittedName>
</protein>
<name>A0A8T3VTM1_METOL</name>
<dbReference type="InterPro" id="IPR011992">
    <property type="entry name" value="EF-hand-dom_pair"/>
</dbReference>
<keyword evidence="2" id="KW-0472">Membrane</keyword>
<feature type="transmembrane region" description="Helical" evidence="2">
    <location>
        <begin position="65"/>
        <end position="87"/>
    </location>
</feature>
<sequence length="265" mass="29168">MKKCANCGKENVDEAIFCADCGAKLGIYNSSTSSSASTTDNSLNYSSNQTSNQANNKEPNKLKVCCCYVPIVLFVLFLAAALIYAGFAESFGTYYPDDFNYLDSNADGKVTFEEITEVNWIYLDNSTLKRFFEGADLNHNGYLKGHEFDLFGDDVVSYGESSEDTSSSNDKYKYSSSSSSSSSSHGSDYSSGSSKYTNSLNNHEYDRSEGYVLTCPYCGSESVYETGGHYRCAECGSNIYNPDDLELGYWEGYMELLAPVSLTIN</sequence>